<sequence length="267" mass="32003">MDSSLLESIVNKIDKSIYKSFNDNQFYLYQTQDDYFYSIYFKLVKELKSIYKHKEFNMPINKCRYILASGNRKGEQCSASIKDDNEKFCKRHQSKSDIEPKKNIKEEDEKQSEEDQSEPLFIIRKNRFNNFVFGNTPYIFKSATEKFIVAKEGIKGEWIPLTDEDKRICRKQYHLRCKDIDLNKQTSIDMNFIQQNIKLPYEESSETKKSKPIIIEEESEEKYVIKKKPIKVEEESEEKYVIKKKPIKVEEESEERYVLKKNKKKLE</sequence>
<reference evidence="2" key="1">
    <citation type="journal article" date="2020" name="Nature">
        <title>Giant virus diversity and host interactions through global metagenomics.</title>
        <authorList>
            <person name="Schulz F."/>
            <person name="Roux S."/>
            <person name="Paez-Espino D."/>
            <person name="Jungbluth S."/>
            <person name="Walsh D.A."/>
            <person name="Denef V.J."/>
            <person name="McMahon K.D."/>
            <person name="Konstantinidis K.T."/>
            <person name="Eloe-Fadrosh E.A."/>
            <person name="Kyrpides N.C."/>
            <person name="Woyke T."/>
        </authorList>
    </citation>
    <scope>NUCLEOTIDE SEQUENCE</scope>
    <source>
        <strain evidence="2">GVMAG-M-3300023179-92</strain>
    </source>
</reference>
<feature type="compositionally biased region" description="Basic and acidic residues" evidence="1">
    <location>
        <begin position="88"/>
        <end position="108"/>
    </location>
</feature>
<name>A0A6C0HDE7_9ZZZZ</name>
<protein>
    <submittedName>
        <fullName evidence="2">Uncharacterized protein</fullName>
    </submittedName>
</protein>
<evidence type="ECO:0000256" key="1">
    <source>
        <dbReference type="SAM" id="MobiDB-lite"/>
    </source>
</evidence>
<feature type="region of interest" description="Disordered" evidence="1">
    <location>
        <begin position="88"/>
        <end position="116"/>
    </location>
</feature>
<dbReference type="AlphaFoldDB" id="A0A6C0HDE7"/>
<organism evidence="2">
    <name type="scientific">viral metagenome</name>
    <dbReference type="NCBI Taxonomy" id="1070528"/>
    <lineage>
        <taxon>unclassified sequences</taxon>
        <taxon>metagenomes</taxon>
        <taxon>organismal metagenomes</taxon>
    </lineage>
</organism>
<evidence type="ECO:0000313" key="2">
    <source>
        <dbReference type="EMBL" id="QHT78652.1"/>
    </source>
</evidence>
<dbReference type="EMBL" id="MN739935">
    <property type="protein sequence ID" value="QHT78652.1"/>
    <property type="molecule type" value="Genomic_DNA"/>
</dbReference>
<proteinExistence type="predicted"/>
<accession>A0A6C0HDE7</accession>